<dbReference type="InterPro" id="IPR016169">
    <property type="entry name" value="FAD-bd_PCMH_sub2"/>
</dbReference>
<dbReference type="AlphaFoldDB" id="A0A2I1BT91"/>
<comment type="cofactor">
    <cofactor evidence="1">
        <name>FAD</name>
        <dbReference type="ChEBI" id="CHEBI:57692"/>
    </cofactor>
</comment>
<name>A0A2I1BT91_ASPN1</name>
<comment type="caution">
    <text evidence="7">The sequence shown here is derived from an EMBL/GenBank/DDBJ whole genome shotgun (WGS) entry which is preliminary data.</text>
</comment>
<dbReference type="SUPFAM" id="SSF56176">
    <property type="entry name" value="FAD-binding/transporter-associated domain-like"/>
    <property type="match status" value="1"/>
</dbReference>
<sequence>MHILWRESADMAAYEAARLSRVFNQRCPRRFPLAIVKPTTENEVITAVKLAIQRKMRIATRAGGHSFPVWSLHDDSILIDFGDFKVLEVDERNCIAKVSTGVTSKELNDFLIEKHGMMFPGGHCPDVGLGGFLLQGGMGWNCRNWGWACESVDAVEVITMQGEPIICNAQQNTDLYWAARGAGPAFPAVVSKFHLKLRPYPKNGFRSSGYIYPHGLYRQAFSWALRITATLDRDTEITVCTRYAEAHNQICLSIHFVCMKATPDEAEAALWPVQETRPAGTLSEWYCREDNLGNLYDKQAKANPKGHRYHTDNAYVQNGADVVAVLEEAFLSLPPGKSFAFWSAMSPWSRGDLSGMALSMRSDHYFAIYAVWDDAKDDERHHSWVQKVMRKIENHSVGTYLGDSDLQKKDARYWANTNTARLVEICEKWDPEGLMCRYKASCTELEVRN</sequence>
<protein>
    <submittedName>
        <fullName evidence="7">FAD binding domain protein</fullName>
    </submittedName>
</protein>
<dbReference type="RefSeq" id="XP_024677213.1">
    <property type="nucleotide sequence ID" value="XM_024824422.1"/>
</dbReference>
<dbReference type="EMBL" id="MSZS01000013">
    <property type="protein sequence ID" value="PKX88618.1"/>
    <property type="molecule type" value="Genomic_DNA"/>
</dbReference>
<organism evidence="7 8">
    <name type="scientific">Aspergillus novofumigatus (strain IBT 16806)</name>
    <dbReference type="NCBI Taxonomy" id="1392255"/>
    <lineage>
        <taxon>Eukaryota</taxon>
        <taxon>Fungi</taxon>
        <taxon>Dikarya</taxon>
        <taxon>Ascomycota</taxon>
        <taxon>Pezizomycotina</taxon>
        <taxon>Eurotiomycetes</taxon>
        <taxon>Eurotiomycetidae</taxon>
        <taxon>Eurotiales</taxon>
        <taxon>Aspergillaceae</taxon>
        <taxon>Aspergillus</taxon>
        <taxon>Aspergillus subgen. Fumigati</taxon>
    </lineage>
</organism>
<dbReference type="PANTHER" id="PTHR42973">
    <property type="entry name" value="BINDING OXIDOREDUCTASE, PUTATIVE (AFU_ORTHOLOGUE AFUA_1G17690)-RELATED"/>
    <property type="match status" value="1"/>
</dbReference>
<evidence type="ECO:0000256" key="1">
    <source>
        <dbReference type="ARBA" id="ARBA00001974"/>
    </source>
</evidence>
<dbReference type="OrthoDB" id="415825at2759"/>
<reference evidence="8" key="1">
    <citation type="journal article" date="2018" name="Proc. Natl. Acad. Sci. U.S.A.">
        <title>Linking secondary metabolites to gene clusters through genome sequencing of six diverse Aspergillus species.</title>
        <authorList>
            <person name="Kaerboelling I."/>
            <person name="Vesth T.C."/>
            <person name="Frisvad J.C."/>
            <person name="Nybo J.L."/>
            <person name="Theobald S."/>
            <person name="Kuo A."/>
            <person name="Bowyer P."/>
            <person name="Matsuda Y."/>
            <person name="Mondo S."/>
            <person name="Lyhne E.K."/>
            <person name="Kogle M.E."/>
            <person name="Clum A."/>
            <person name="Lipzen A."/>
            <person name="Salamov A."/>
            <person name="Ngan C.Y."/>
            <person name="Daum C."/>
            <person name="Chiniquy J."/>
            <person name="Barry K."/>
            <person name="LaButti K."/>
            <person name="Haridas S."/>
            <person name="Simmons B.A."/>
            <person name="Magnuson J.K."/>
            <person name="Mortensen U.H."/>
            <person name="Larsen T.O."/>
            <person name="Grigoriev I.V."/>
            <person name="Baker S.E."/>
            <person name="Andersen M.R."/>
        </authorList>
    </citation>
    <scope>NUCLEOTIDE SEQUENCE [LARGE SCALE GENOMIC DNA]</scope>
    <source>
        <strain evidence="8">IBT 16806</strain>
    </source>
</reference>
<dbReference type="GO" id="GO:0071949">
    <property type="term" value="F:FAD binding"/>
    <property type="evidence" value="ECO:0007669"/>
    <property type="project" value="InterPro"/>
</dbReference>
<evidence type="ECO:0000313" key="7">
    <source>
        <dbReference type="EMBL" id="PKX88618.1"/>
    </source>
</evidence>
<feature type="domain" description="FAD-binding PCMH-type" evidence="6">
    <location>
        <begin position="28"/>
        <end position="200"/>
    </location>
</feature>
<dbReference type="InterPro" id="IPR006093">
    <property type="entry name" value="Oxy_OxRdtase_FAD_BS"/>
</dbReference>
<dbReference type="PROSITE" id="PS00862">
    <property type="entry name" value="OX2_COVAL_FAD"/>
    <property type="match status" value="1"/>
</dbReference>
<evidence type="ECO:0000259" key="6">
    <source>
        <dbReference type="PROSITE" id="PS51387"/>
    </source>
</evidence>
<evidence type="ECO:0000256" key="4">
    <source>
        <dbReference type="ARBA" id="ARBA00022827"/>
    </source>
</evidence>
<dbReference type="Gene3D" id="3.40.462.20">
    <property type="match status" value="1"/>
</dbReference>
<evidence type="ECO:0000256" key="2">
    <source>
        <dbReference type="ARBA" id="ARBA00005466"/>
    </source>
</evidence>
<dbReference type="Proteomes" id="UP000234474">
    <property type="component" value="Unassembled WGS sequence"/>
</dbReference>
<dbReference type="OMA" id="DHYFAIY"/>
<dbReference type="Gene3D" id="3.30.465.10">
    <property type="match status" value="1"/>
</dbReference>
<dbReference type="PANTHER" id="PTHR42973:SF39">
    <property type="entry name" value="FAD-BINDING PCMH-TYPE DOMAIN-CONTAINING PROTEIN"/>
    <property type="match status" value="1"/>
</dbReference>
<keyword evidence="5" id="KW-0560">Oxidoreductase</keyword>
<evidence type="ECO:0000256" key="5">
    <source>
        <dbReference type="ARBA" id="ARBA00023002"/>
    </source>
</evidence>
<dbReference type="PROSITE" id="PS51387">
    <property type="entry name" value="FAD_PCMH"/>
    <property type="match status" value="1"/>
</dbReference>
<dbReference type="STRING" id="1392255.A0A2I1BT91"/>
<dbReference type="VEuPathDB" id="FungiDB:P174DRAFT_415303"/>
<proteinExistence type="inferred from homology"/>
<dbReference type="InterPro" id="IPR036318">
    <property type="entry name" value="FAD-bd_PCMH-like_sf"/>
</dbReference>
<keyword evidence="3" id="KW-0285">Flavoprotein</keyword>
<comment type="similarity">
    <text evidence="2">Belongs to the oxygen-dependent FAD-linked oxidoreductase family.</text>
</comment>
<dbReference type="GO" id="GO:0016491">
    <property type="term" value="F:oxidoreductase activity"/>
    <property type="evidence" value="ECO:0007669"/>
    <property type="project" value="UniProtKB-KW"/>
</dbReference>
<keyword evidence="8" id="KW-1185">Reference proteome</keyword>
<gene>
    <name evidence="7" type="ORF">P174DRAFT_415303</name>
</gene>
<dbReference type="InterPro" id="IPR050416">
    <property type="entry name" value="FAD-linked_Oxidoreductase"/>
</dbReference>
<dbReference type="InterPro" id="IPR016166">
    <property type="entry name" value="FAD-bd_PCMH"/>
</dbReference>
<keyword evidence="4" id="KW-0274">FAD</keyword>
<dbReference type="Pfam" id="PF01565">
    <property type="entry name" value="FAD_binding_4"/>
    <property type="match status" value="1"/>
</dbReference>
<evidence type="ECO:0000256" key="3">
    <source>
        <dbReference type="ARBA" id="ARBA00022630"/>
    </source>
</evidence>
<dbReference type="InterPro" id="IPR006094">
    <property type="entry name" value="Oxid_FAD_bind_N"/>
</dbReference>
<dbReference type="GeneID" id="36531747"/>
<accession>A0A2I1BT91</accession>
<evidence type="ECO:0000313" key="8">
    <source>
        <dbReference type="Proteomes" id="UP000234474"/>
    </source>
</evidence>